<keyword evidence="3" id="KW-0804">Transcription</keyword>
<dbReference type="Pfam" id="PF00440">
    <property type="entry name" value="TetR_N"/>
    <property type="match status" value="1"/>
</dbReference>
<dbReference type="SUPFAM" id="SSF48498">
    <property type="entry name" value="Tetracyclin repressor-like, C-terminal domain"/>
    <property type="match status" value="1"/>
</dbReference>
<feature type="domain" description="HTH tetR-type" evidence="5">
    <location>
        <begin position="1"/>
        <end position="55"/>
    </location>
</feature>
<accession>A0A6J4J379</accession>
<dbReference type="PANTHER" id="PTHR30055:SF234">
    <property type="entry name" value="HTH-TYPE TRANSCRIPTIONAL REGULATOR BETI"/>
    <property type="match status" value="1"/>
</dbReference>
<dbReference type="InterPro" id="IPR009057">
    <property type="entry name" value="Homeodomain-like_sf"/>
</dbReference>
<sequence>MLAAARAVVAEGGADALSMRALARRLEVAPNALYSHVADKTDLLDQLLDDLLGTVAIPTGGDPRGAVEALMTSTYETLVGHPELVGLFLARQGARGPNAVRLGEVLDAGLAAVGVPDVPAARRVLIIHAIGFAAFDAGDVLPAGATAHSFTRSLRWLLDGMTPG</sequence>
<keyword evidence="1" id="KW-0805">Transcription regulation</keyword>
<dbReference type="InterPro" id="IPR001647">
    <property type="entry name" value="HTH_TetR"/>
</dbReference>
<dbReference type="PROSITE" id="PS50977">
    <property type="entry name" value="HTH_TETR_2"/>
    <property type="match status" value="1"/>
</dbReference>
<feature type="DNA-binding region" description="H-T-H motif" evidence="4">
    <location>
        <begin position="18"/>
        <end position="37"/>
    </location>
</feature>
<reference evidence="6" key="1">
    <citation type="submission" date="2020-02" db="EMBL/GenBank/DDBJ databases">
        <authorList>
            <person name="Meier V. D."/>
        </authorList>
    </citation>
    <scope>NUCLEOTIDE SEQUENCE</scope>
    <source>
        <strain evidence="6">AVDCRST_MAG41</strain>
    </source>
</reference>
<evidence type="ECO:0000259" key="5">
    <source>
        <dbReference type="PROSITE" id="PS50977"/>
    </source>
</evidence>
<evidence type="ECO:0000256" key="4">
    <source>
        <dbReference type="PROSITE-ProRule" id="PRU00335"/>
    </source>
</evidence>
<organism evidence="6">
    <name type="scientific">uncultured Mycobacteriales bacterium</name>
    <dbReference type="NCBI Taxonomy" id="581187"/>
    <lineage>
        <taxon>Bacteria</taxon>
        <taxon>Bacillati</taxon>
        <taxon>Actinomycetota</taxon>
        <taxon>Actinomycetes</taxon>
        <taxon>Mycobacteriales</taxon>
        <taxon>environmental samples</taxon>
    </lineage>
</organism>
<dbReference type="AlphaFoldDB" id="A0A6J4J379"/>
<evidence type="ECO:0000256" key="2">
    <source>
        <dbReference type="ARBA" id="ARBA00023125"/>
    </source>
</evidence>
<protein>
    <recommendedName>
        <fullName evidence="5">HTH tetR-type domain-containing protein</fullName>
    </recommendedName>
</protein>
<evidence type="ECO:0000256" key="3">
    <source>
        <dbReference type="ARBA" id="ARBA00023163"/>
    </source>
</evidence>
<evidence type="ECO:0000256" key="1">
    <source>
        <dbReference type="ARBA" id="ARBA00023015"/>
    </source>
</evidence>
<dbReference type="EMBL" id="CADCTP010000257">
    <property type="protein sequence ID" value="CAA9269388.1"/>
    <property type="molecule type" value="Genomic_DNA"/>
</dbReference>
<gene>
    <name evidence="6" type="ORF">AVDCRST_MAG41-2868</name>
</gene>
<dbReference type="InterPro" id="IPR036271">
    <property type="entry name" value="Tet_transcr_reg_TetR-rel_C_sf"/>
</dbReference>
<dbReference type="PANTHER" id="PTHR30055">
    <property type="entry name" value="HTH-TYPE TRANSCRIPTIONAL REGULATOR RUTR"/>
    <property type="match status" value="1"/>
</dbReference>
<proteinExistence type="predicted"/>
<dbReference type="Gene3D" id="1.10.357.10">
    <property type="entry name" value="Tetracycline Repressor, domain 2"/>
    <property type="match status" value="1"/>
</dbReference>
<dbReference type="InterPro" id="IPR050109">
    <property type="entry name" value="HTH-type_TetR-like_transc_reg"/>
</dbReference>
<keyword evidence="2 4" id="KW-0238">DNA-binding</keyword>
<name>A0A6J4J379_9ACTN</name>
<dbReference type="SUPFAM" id="SSF46689">
    <property type="entry name" value="Homeodomain-like"/>
    <property type="match status" value="1"/>
</dbReference>
<evidence type="ECO:0000313" key="6">
    <source>
        <dbReference type="EMBL" id="CAA9269388.1"/>
    </source>
</evidence>
<dbReference type="GO" id="GO:0000976">
    <property type="term" value="F:transcription cis-regulatory region binding"/>
    <property type="evidence" value="ECO:0007669"/>
    <property type="project" value="TreeGrafter"/>
</dbReference>
<dbReference type="GO" id="GO:0003700">
    <property type="term" value="F:DNA-binding transcription factor activity"/>
    <property type="evidence" value="ECO:0007669"/>
    <property type="project" value="TreeGrafter"/>
</dbReference>